<dbReference type="AlphaFoldDB" id="A0A4Y8M2C5"/>
<dbReference type="EMBL" id="SOMN01000015">
    <property type="protein sequence ID" value="TFE26091.1"/>
    <property type="molecule type" value="Genomic_DNA"/>
</dbReference>
<keyword evidence="4" id="KW-0472">Membrane</keyword>
<keyword evidence="4" id="KW-1133">Transmembrane helix</keyword>
<gene>
    <name evidence="6" type="ORF">E2980_12215</name>
</gene>
<feature type="domain" description="HTH araC/xylS-type" evidence="5">
    <location>
        <begin position="679"/>
        <end position="778"/>
    </location>
</feature>
<dbReference type="InterPro" id="IPR018062">
    <property type="entry name" value="HTH_AraC-typ_CS"/>
</dbReference>
<accession>A0A4Y8M2C5</accession>
<dbReference type="InterPro" id="IPR009057">
    <property type="entry name" value="Homeodomain-like_sf"/>
</dbReference>
<dbReference type="PANTHER" id="PTHR43280">
    <property type="entry name" value="ARAC-FAMILY TRANSCRIPTIONAL REGULATOR"/>
    <property type="match status" value="1"/>
</dbReference>
<evidence type="ECO:0000313" key="6">
    <source>
        <dbReference type="EMBL" id="TFE26091.1"/>
    </source>
</evidence>
<keyword evidence="7" id="KW-1185">Reference proteome</keyword>
<dbReference type="InterPro" id="IPR041522">
    <property type="entry name" value="CdaR_GGDEF"/>
</dbReference>
<evidence type="ECO:0000313" key="7">
    <source>
        <dbReference type="Proteomes" id="UP000297900"/>
    </source>
</evidence>
<dbReference type="Gene3D" id="1.10.10.60">
    <property type="entry name" value="Homeodomain-like"/>
    <property type="match status" value="2"/>
</dbReference>
<organism evidence="6 7">
    <name type="scientific">Cohnella luojiensis</name>
    <dbReference type="NCBI Taxonomy" id="652876"/>
    <lineage>
        <taxon>Bacteria</taxon>
        <taxon>Bacillati</taxon>
        <taxon>Bacillota</taxon>
        <taxon>Bacilli</taxon>
        <taxon>Bacillales</taxon>
        <taxon>Paenibacillaceae</taxon>
        <taxon>Cohnella</taxon>
    </lineage>
</organism>
<dbReference type="PANTHER" id="PTHR43280:SF2">
    <property type="entry name" value="HTH-TYPE TRANSCRIPTIONAL REGULATOR EXSA"/>
    <property type="match status" value="1"/>
</dbReference>
<dbReference type="PROSITE" id="PS00041">
    <property type="entry name" value="HTH_ARAC_FAMILY_1"/>
    <property type="match status" value="1"/>
</dbReference>
<dbReference type="GO" id="GO:0003700">
    <property type="term" value="F:DNA-binding transcription factor activity"/>
    <property type="evidence" value="ECO:0007669"/>
    <property type="project" value="InterPro"/>
</dbReference>
<dbReference type="Gene3D" id="6.10.340.10">
    <property type="match status" value="1"/>
</dbReference>
<dbReference type="Pfam" id="PF17853">
    <property type="entry name" value="GGDEF_2"/>
    <property type="match status" value="1"/>
</dbReference>
<sequence length="785" mass="90270">MYFIIEKRMSCLRKKGDVMDFYRLIDKYKWFLRLLIPYVLFIFLALLLGWLIYERTLVLVDKEAKVNNLHLLQQVKTTLDGRLSEIDTIVMQAANDPKIVRLQQLNNPFEGTNTYKIWATQKDLYNFSISNNFILNYLIFYRNSNIVIAPTLLYESEKFYRNVLNYNDLNYEQWHELFFEKNNRKGYFPASEATYLGKPHSIVTYRHPLGNLPGQALGSIIVLIDNNQILKLLGGLDIKDGGWTYIADEQGNVITSTGEYVQLAPGTLKGNEGYIEESRLTNGKVITYSRSAVNGWFYVLAQSPQVVLEKVNYIKRITFITALIFLIIGIVLAYFFTYRNSKPLKKIMNTIRDRFQGETDRTYDAYRFIDDAVSRLIDNNQALQDEIEKQAPLLRATFFERLLKGDFVAGNEIMSLLKHQNLSVEVKSAAAAIVNFAPKDAYDEVILKELDRQRVIIKEMLRAHQQQSVYYHDAAEDMIVLLFLESELTPDSCKHKMEDLFARMRDVSRSPFDLNLNIAAGGVYESLLDVSRSYGEAKHALNFILRQQRTGIVWFYDLPQISDSHYYPGEIETRLMNHAKAGDMDEVNALLDDVYERNFVQRNLSPSIQRLLIYDMAGSLMKLREQLSIEESDNVKSLLNQADSSEELSEAFRYAGEIYAGICRRTNERKKSQNVRLLENIIHCLQTLYMNPDLNLDAAADRMGISKVYMSHFFKEQAGVNFSDYLENLRMDKARVLLADTTLTVNQIAQQTGYNSANSFCRAFKRINGISATAYRGSAGGINTG</sequence>
<name>A0A4Y8M2C5_9BACL</name>
<dbReference type="PROSITE" id="PS01124">
    <property type="entry name" value="HTH_ARAC_FAMILY_2"/>
    <property type="match status" value="1"/>
</dbReference>
<dbReference type="Pfam" id="PF12833">
    <property type="entry name" value="HTH_18"/>
    <property type="match status" value="1"/>
</dbReference>
<dbReference type="GO" id="GO:0043565">
    <property type="term" value="F:sequence-specific DNA binding"/>
    <property type="evidence" value="ECO:0007669"/>
    <property type="project" value="InterPro"/>
</dbReference>
<keyword evidence="3" id="KW-0804">Transcription</keyword>
<dbReference type="SMART" id="SM00342">
    <property type="entry name" value="HTH_ARAC"/>
    <property type="match status" value="1"/>
</dbReference>
<proteinExistence type="predicted"/>
<protein>
    <submittedName>
        <fullName evidence="6">AraC family transcriptional regulator</fullName>
    </submittedName>
</protein>
<dbReference type="OrthoDB" id="368621at2"/>
<keyword evidence="2" id="KW-0238">DNA-binding</keyword>
<dbReference type="Proteomes" id="UP000297900">
    <property type="component" value="Unassembled WGS sequence"/>
</dbReference>
<reference evidence="6 7" key="1">
    <citation type="submission" date="2019-03" db="EMBL/GenBank/DDBJ databases">
        <title>Cohnella endophytica sp. nov., a novel endophytic bacterium isolated from bark of Sonneratia apetala.</title>
        <authorList>
            <person name="Tuo L."/>
        </authorList>
    </citation>
    <scope>NUCLEOTIDE SEQUENCE [LARGE SCALE GENOMIC DNA]</scope>
    <source>
        <strain evidence="6 7">CCTCC AB 208254</strain>
    </source>
</reference>
<keyword evidence="1" id="KW-0805">Transcription regulation</keyword>
<evidence type="ECO:0000256" key="1">
    <source>
        <dbReference type="ARBA" id="ARBA00023015"/>
    </source>
</evidence>
<evidence type="ECO:0000256" key="4">
    <source>
        <dbReference type="SAM" id="Phobius"/>
    </source>
</evidence>
<keyword evidence="4" id="KW-0812">Transmembrane</keyword>
<dbReference type="SUPFAM" id="SSF46689">
    <property type="entry name" value="Homeodomain-like"/>
    <property type="match status" value="1"/>
</dbReference>
<feature type="transmembrane region" description="Helical" evidence="4">
    <location>
        <begin position="30"/>
        <end position="53"/>
    </location>
</feature>
<evidence type="ECO:0000256" key="2">
    <source>
        <dbReference type="ARBA" id="ARBA00023125"/>
    </source>
</evidence>
<evidence type="ECO:0000259" key="5">
    <source>
        <dbReference type="PROSITE" id="PS01124"/>
    </source>
</evidence>
<feature type="transmembrane region" description="Helical" evidence="4">
    <location>
        <begin position="317"/>
        <end position="338"/>
    </location>
</feature>
<comment type="caution">
    <text evidence="6">The sequence shown here is derived from an EMBL/GenBank/DDBJ whole genome shotgun (WGS) entry which is preliminary data.</text>
</comment>
<dbReference type="InterPro" id="IPR018060">
    <property type="entry name" value="HTH_AraC"/>
</dbReference>
<evidence type="ECO:0000256" key="3">
    <source>
        <dbReference type="ARBA" id="ARBA00023163"/>
    </source>
</evidence>